<reference evidence="2" key="2">
    <citation type="journal article" date="2024" name="Plant">
        <title>Genomic evolution and insights into agronomic trait innovations of Sesamum species.</title>
        <authorList>
            <person name="Miao H."/>
            <person name="Wang L."/>
            <person name="Qu L."/>
            <person name="Liu H."/>
            <person name="Sun Y."/>
            <person name="Le M."/>
            <person name="Wang Q."/>
            <person name="Wei S."/>
            <person name="Zheng Y."/>
            <person name="Lin W."/>
            <person name="Duan Y."/>
            <person name="Cao H."/>
            <person name="Xiong S."/>
            <person name="Wang X."/>
            <person name="Wei L."/>
            <person name="Li C."/>
            <person name="Ma Q."/>
            <person name="Ju M."/>
            <person name="Zhao R."/>
            <person name="Li G."/>
            <person name="Mu C."/>
            <person name="Tian Q."/>
            <person name="Mei H."/>
            <person name="Zhang T."/>
            <person name="Gao T."/>
            <person name="Zhang H."/>
        </authorList>
    </citation>
    <scope>NUCLEOTIDE SEQUENCE</scope>
    <source>
        <strain evidence="2">KEN1</strain>
    </source>
</reference>
<dbReference type="GO" id="GO:0005506">
    <property type="term" value="F:iron ion binding"/>
    <property type="evidence" value="ECO:0007669"/>
    <property type="project" value="InterPro"/>
</dbReference>
<proteinExistence type="predicted"/>
<organism evidence="2">
    <name type="scientific">Sesamum latifolium</name>
    <dbReference type="NCBI Taxonomy" id="2727402"/>
    <lineage>
        <taxon>Eukaryota</taxon>
        <taxon>Viridiplantae</taxon>
        <taxon>Streptophyta</taxon>
        <taxon>Embryophyta</taxon>
        <taxon>Tracheophyta</taxon>
        <taxon>Spermatophyta</taxon>
        <taxon>Magnoliopsida</taxon>
        <taxon>eudicotyledons</taxon>
        <taxon>Gunneridae</taxon>
        <taxon>Pentapetalae</taxon>
        <taxon>asterids</taxon>
        <taxon>lamiids</taxon>
        <taxon>Lamiales</taxon>
        <taxon>Pedaliaceae</taxon>
        <taxon>Sesamum</taxon>
    </lineage>
</organism>
<dbReference type="PANTHER" id="PTHR47951:SF7">
    <property type="entry name" value="FLAVONOID 3',5'-HYDROXYLASE-LIKE ISOFORM X1"/>
    <property type="match status" value="1"/>
</dbReference>
<dbReference type="InterPro" id="IPR036396">
    <property type="entry name" value="Cyt_P450_sf"/>
</dbReference>
<evidence type="ECO:0000313" key="2">
    <source>
        <dbReference type="EMBL" id="KAL0444514.1"/>
    </source>
</evidence>
<name>A0AAW2WR65_9LAMI</name>
<dbReference type="PANTHER" id="PTHR47951">
    <property type="entry name" value="OS08G0547900 PROTEIN"/>
    <property type="match status" value="1"/>
</dbReference>
<dbReference type="AlphaFoldDB" id="A0AAW2WR65"/>
<dbReference type="GO" id="GO:0016705">
    <property type="term" value="F:oxidoreductase activity, acting on paired donors, with incorporation or reduction of molecular oxygen"/>
    <property type="evidence" value="ECO:0007669"/>
    <property type="project" value="InterPro"/>
</dbReference>
<dbReference type="InterPro" id="IPR001128">
    <property type="entry name" value="Cyt_P450"/>
</dbReference>
<sequence>MNLHADFTLIVVVVIFTCTILWSIQKLVKSGKRRPSLPPGLHGLPIVGYLPFLRQDLHHQFTELASKYGPICKLWIENKLWTVISSSNLIKEVVRDHETIFANWDIFVAACIGPYGFNDIAWSPYGSQWWNLRKLFV</sequence>
<protein>
    <submittedName>
        <fullName evidence="2">5-epiaristolochene 1,3-dihydroxylase</fullName>
    </submittedName>
</protein>
<keyword evidence="1" id="KW-0472">Membrane</keyword>
<keyword evidence="1" id="KW-0812">Transmembrane</keyword>
<dbReference type="Gene3D" id="1.10.630.10">
    <property type="entry name" value="Cytochrome P450"/>
    <property type="match status" value="1"/>
</dbReference>
<dbReference type="Pfam" id="PF00067">
    <property type="entry name" value="p450"/>
    <property type="match status" value="1"/>
</dbReference>
<accession>A0AAW2WR65</accession>
<dbReference type="GO" id="GO:0004497">
    <property type="term" value="F:monooxygenase activity"/>
    <property type="evidence" value="ECO:0007669"/>
    <property type="project" value="InterPro"/>
</dbReference>
<gene>
    <name evidence="2" type="ORF">Slati_2174100</name>
</gene>
<dbReference type="GO" id="GO:0020037">
    <property type="term" value="F:heme binding"/>
    <property type="evidence" value="ECO:0007669"/>
    <property type="project" value="InterPro"/>
</dbReference>
<keyword evidence="1" id="KW-1133">Transmembrane helix</keyword>
<dbReference type="SUPFAM" id="SSF48264">
    <property type="entry name" value="Cytochrome P450"/>
    <property type="match status" value="1"/>
</dbReference>
<comment type="caution">
    <text evidence="2">The sequence shown here is derived from an EMBL/GenBank/DDBJ whole genome shotgun (WGS) entry which is preliminary data.</text>
</comment>
<reference evidence="2" key="1">
    <citation type="submission" date="2020-06" db="EMBL/GenBank/DDBJ databases">
        <authorList>
            <person name="Li T."/>
            <person name="Hu X."/>
            <person name="Zhang T."/>
            <person name="Song X."/>
            <person name="Zhang H."/>
            <person name="Dai N."/>
            <person name="Sheng W."/>
            <person name="Hou X."/>
            <person name="Wei L."/>
        </authorList>
    </citation>
    <scope>NUCLEOTIDE SEQUENCE</scope>
    <source>
        <strain evidence="2">KEN1</strain>
        <tissue evidence="2">Leaf</tissue>
    </source>
</reference>
<evidence type="ECO:0000256" key="1">
    <source>
        <dbReference type="SAM" id="Phobius"/>
    </source>
</evidence>
<dbReference type="EMBL" id="JACGWN010000007">
    <property type="protein sequence ID" value="KAL0444514.1"/>
    <property type="molecule type" value="Genomic_DNA"/>
</dbReference>
<feature type="transmembrane region" description="Helical" evidence="1">
    <location>
        <begin position="6"/>
        <end position="24"/>
    </location>
</feature>